<evidence type="ECO:0000256" key="1">
    <source>
        <dbReference type="ARBA" id="ARBA00009375"/>
    </source>
</evidence>
<name>A0AAD8J9S4_9APIA</name>
<gene>
    <name evidence="8" type="ORF">POM88_010235</name>
</gene>
<dbReference type="GO" id="GO:1990481">
    <property type="term" value="P:mRNA pseudouridine synthesis"/>
    <property type="evidence" value="ECO:0007669"/>
    <property type="project" value="TreeGrafter"/>
</dbReference>
<dbReference type="Gene3D" id="3.30.70.580">
    <property type="entry name" value="Pseudouridine synthase I, catalytic domain, N-terminal subdomain"/>
    <property type="match status" value="1"/>
</dbReference>
<comment type="catalytic activity">
    <reaction evidence="5">
        <text>uridine(38/39/40) in tRNA = pseudouridine(38/39/40) in tRNA</text>
        <dbReference type="Rhea" id="RHEA:22376"/>
        <dbReference type="Rhea" id="RHEA-COMP:10085"/>
        <dbReference type="Rhea" id="RHEA-COMP:10087"/>
        <dbReference type="ChEBI" id="CHEBI:65314"/>
        <dbReference type="ChEBI" id="CHEBI:65315"/>
        <dbReference type="EC" id="5.4.99.12"/>
    </reaction>
</comment>
<dbReference type="InterPro" id="IPR020094">
    <property type="entry name" value="TruA/RsuA/RluB/E/F_N"/>
</dbReference>
<keyword evidence="9" id="KW-1185">Reference proteome</keyword>
<dbReference type="GO" id="GO:0160147">
    <property type="term" value="F:tRNA pseudouridine(38-40) synthase activity"/>
    <property type="evidence" value="ECO:0007669"/>
    <property type="project" value="UniProtKB-EC"/>
</dbReference>
<dbReference type="SUPFAM" id="SSF55120">
    <property type="entry name" value="Pseudouridine synthase"/>
    <property type="match status" value="1"/>
</dbReference>
<sequence length="495" mass="53277">METPPEEPSSKKLKPSPTHKTPKYKRRKIALFFAYCGVGYQGMQKNIGAKTIEADLEQALFLSGAIPEQDKDHPKRFDWSRSARTDKGVSAVCQVVSGSFYIDPPGLIDRLHQHLCSQFRVFGFKRVTPSFNAQRFCDRRRYVYLLPVFALDEKCVVVVRSGILSNNDGVEGECDVAVCSGILSNNDSVEGECDVAVRSGILSNNDGVEGECDVAVRSGILSNNDSVEGECDVAVRSGILSNNDGVEGECDVAVRSGILSNNDGVEGECDVAVCSGILSNNDSVEGECVVVVRSGILSNNDGVEGECDVAVRSGILSNNDSVEGECDVAVRSGILSNNDGVEGECDVAVRSGILSNNDGVEGECDVAVRSGILSNNDSVEGECDVAVRSGILLNNDGVEGGCEGNRVSYGGEVKERFNRILKCYEGTHNFHNFTTRIKAEDPSSQRFIVSFSANETVIVDGIEFVKCEVVGQSFMLHQIRKLIGFAGFGYEECCS</sequence>
<feature type="domain" description="Pseudouridine synthase I TruA alpha/beta" evidence="7">
    <location>
        <begin position="422"/>
        <end position="485"/>
    </location>
</feature>
<dbReference type="AlphaFoldDB" id="A0AAD8J9S4"/>
<dbReference type="InterPro" id="IPR020095">
    <property type="entry name" value="PsdUridine_synth_TruA_C"/>
</dbReference>
<protein>
    <recommendedName>
        <fullName evidence="5">tRNA pseudouridine synthase</fullName>
        <ecNumber evidence="5">5.4.99.12</ecNumber>
    </recommendedName>
</protein>
<evidence type="ECO:0000313" key="8">
    <source>
        <dbReference type="EMBL" id="KAK1400372.1"/>
    </source>
</evidence>
<evidence type="ECO:0000256" key="3">
    <source>
        <dbReference type="ARBA" id="ARBA00023235"/>
    </source>
</evidence>
<dbReference type="FunFam" id="3.30.70.580:FF:000002">
    <property type="entry name" value="tRNA pseudouridine synthase"/>
    <property type="match status" value="1"/>
</dbReference>
<comment type="caution">
    <text evidence="8">The sequence shown here is derived from an EMBL/GenBank/DDBJ whole genome shotgun (WGS) entry which is preliminary data.</text>
</comment>
<reference evidence="8" key="2">
    <citation type="submission" date="2023-05" db="EMBL/GenBank/DDBJ databases">
        <authorList>
            <person name="Schelkunov M.I."/>
        </authorList>
    </citation>
    <scope>NUCLEOTIDE SEQUENCE</scope>
    <source>
        <strain evidence="8">Hsosn_3</strain>
        <tissue evidence="8">Leaf</tissue>
    </source>
</reference>
<comment type="similarity">
    <text evidence="1 5">Belongs to the tRNA pseudouridine synthase TruA family.</text>
</comment>
<accession>A0AAD8J9S4</accession>
<dbReference type="GO" id="GO:0005634">
    <property type="term" value="C:nucleus"/>
    <property type="evidence" value="ECO:0007669"/>
    <property type="project" value="TreeGrafter"/>
</dbReference>
<evidence type="ECO:0000256" key="5">
    <source>
        <dbReference type="RuleBase" id="RU003792"/>
    </source>
</evidence>
<dbReference type="Proteomes" id="UP001237642">
    <property type="component" value="Unassembled WGS sequence"/>
</dbReference>
<dbReference type="PANTHER" id="PTHR11142">
    <property type="entry name" value="PSEUDOURIDYLATE SYNTHASE"/>
    <property type="match status" value="1"/>
</dbReference>
<keyword evidence="3 5" id="KW-0413">Isomerase</keyword>
<dbReference type="EC" id="5.4.99.12" evidence="5"/>
<dbReference type="InterPro" id="IPR020097">
    <property type="entry name" value="PsdUridine_synth_TruA_a/b_dom"/>
</dbReference>
<dbReference type="GO" id="GO:0003723">
    <property type="term" value="F:RNA binding"/>
    <property type="evidence" value="ECO:0007669"/>
    <property type="project" value="InterPro"/>
</dbReference>
<proteinExistence type="inferred from homology"/>
<dbReference type="GO" id="GO:0031119">
    <property type="term" value="P:tRNA pseudouridine synthesis"/>
    <property type="evidence" value="ECO:0007669"/>
    <property type="project" value="UniProtKB-ARBA"/>
</dbReference>
<evidence type="ECO:0000256" key="4">
    <source>
        <dbReference type="ARBA" id="ARBA00036943"/>
    </source>
</evidence>
<keyword evidence="2 5" id="KW-0819">tRNA processing</keyword>
<feature type="region of interest" description="Disordered" evidence="6">
    <location>
        <begin position="1"/>
        <end position="22"/>
    </location>
</feature>
<evidence type="ECO:0000256" key="6">
    <source>
        <dbReference type="SAM" id="MobiDB-lite"/>
    </source>
</evidence>
<dbReference type="Pfam" id="PF01416">
    <property type="entry name" value="PseudoU_synth_1"/>
    <property type="match status" value="1"/>
</dbReference>
<organism evidence="8 9">
    <name type="scientific">Heracleum sosnowskyi</name>
    <dbReference type="NCBI Taxonomy" id="360622"/>
    <lineage>
        <taxon>Eukaryota</taxon>
        <taxon>Viridiplantae</taxon>
        <taxon>Streptophyta</taxon>
        <taxon>Embryophyta</taxon>
        <taxon>Tracheophyta</taxon>
        <taxon>Spermatophyta</taxon>
        <taxon>Magnoliopsida</taxon>
        <taxon>eudicotyledons</taxon>
        <taxon>Gunneridae</taxon>
        <taxon>Pentapetalae</taxon>
        <taxon>asterids</taxon>
        <taxon>campanulids</taxon>
        <taxon>Apiales</taxon>
        <taxon>Apiaceae</taxon>
        <taxon>Apioideae</taxon>
        <taxon>apioid superclade</taxon>
        <taxon>Tordylieae</taxon>
        <taxon>Tordyliinae</taxon>
        <taxon>Heracleum</taxon>
    </lineage>
</organism>
<evidence type="ECO:0000256" key="2">
    <source>
        <dbReference type="ARBA" id="ARBA00022694"/>
    </source>
</evidence>
<dbReference type="EMBL" id="JAUIZM010000002">
    <property type="protein sequence ID" value="KAK1400372.1"/>
    <property type="molecule type" value="Genomic_DNA"/>
</dbReference>
<evidence type="ECO:0000313" key="9">
    <source>
        <dbReference type="Proteomes" id="UP001237642"/>
    </source>
</evidence>
<reference evidence="8" key="1">
    <citation type="submission" date="2023-02" db="EMBL/GenBank/DDBJ databases">
        <title>Genome of toxic invasive species Heracleum sosnowskyi carries increased number of genes despite the absence of recent whole-genome duplications.</title>
        <authorList>
            <person name="Schelkunov M."/>
            <person name="Shtratnikova V."/>
            <person name="Makarenko M."/>
            <person name="Klepikova A."/>
            <person name="Omelchenko D."/>
            <person name="Novikova G."/>
            <person name="Obukhova E."/>
            <person name="Bogdanov V."/>
            <person name="Penin A."/>
            <person name="Logacheva M."/>
        </authorList>
    </citation>
    <scope>NUCLEOTIDE SEQUENCE</scope>
    <source>
        <strain evidence="8">Hsosn_3</strain>
        <tissue evidence="8">Leaf</tissue>
    </source>
</reference>
<dbReference type="InterPro" id="IPR001406">
    <property type="entry name" value="PsdUridine_synth_TruA"/>
</dbReference>
<dbReference type="InterPro" id="IPR020103">
    <property type="entry name" value="PsdUridine_synth_cat_dom_sf"/>
</dbReference>
<dbReference type="PANTHER" id="PTHR11142:SF4">
    <property type="entry name" value="PSEUDOURIDYLATE SYNTHASE 1 HOMOLOG"/>
    <property type="match status" value="1"/>
</dbReference>
<dbReference type="Gene3D" id="3.30.70.660">
    <property type="entry name" value="Pseudouridine synthase I, catalytic domain, C-terminal subdomain"/>
    <property type="match status" value="1"/>
</dbReference>
<comment type="catalytic activity">
    <reaction evidence="4">
        <text>a uridine in tRNA = a pseudouridine in tRNA</text>
        <dbReference type="Rhea" id="RHEA:54572"/>
        <dbReference type="Rhea" id="RHEA-COMP:13339"/>
        <dbReference type="Rhea" id="RHEA-COMP:13934"/>
        <dbReference type="ChEBI" id="CHEBI:65314"/>
        <dbReference type="ChEBI" id="CHEBI:65315"/>
    </reaction>
</comment>
<evidence type="ECO:0000259" key="7">
    <source>
        <dbReference type="Pfam" id="PF01416"/>
    </source>
</evidence>